<gene>
    <name evidence="1" type="ORF">S01H1_05321</name>
</gene>
<comment type="caution">
    <text evidence="1">The sequence shown here is derived from an EMBL/GenBank/DDBJ whole genome shotgun (WGS) entry which is preliminary data.</text>
</comment>
<accession>X0S9K2</accession>
<name>X0S9K2_9ZZZZ</name>
<dbReference type="EMBL" id="BARS01002775">
    <property type="protein sequence ID" value="GAF72602.1"/>
    <property type="molecule type" value="Genomic_DNA"/>
</dbReference>
<proteinExistence type="predicted"/>
<organism evidence="1">
    <name type="scientific">marine sediment metagenome</name>
    <dbReference type="NCBI Taxonomy" id="412755"/>
    <lineage>
        <taxon>unclassified sequences</taxon>
        <taxon>metagenomes</taxon>
        <taxon>ecological metagenomes</taxon>
    </lineage>
</organism>
<sequence>MKNFNLTIINKAGNEVTMNCQMFNGNFQILEGCDTVDENYIETFFIDELNQAI</sequence>
<feature type="non-terminal residue" evidence="1">
    <location>
        <position position="53"/>
    </location>
</feature>
<dbReference type="AlphaFoldDB" id="X0S9K2"/>
<protein>
    <submittedName>
        <fullName evidence="1">Uncharacterized protein</fullName>
    </submittedName>
</protein>
<evidence type="ECO:0000313" key="1">
    <source>
        <dbReference type="EMBL" id="GAF72602.1"/>
    </source>
</evidence>
<reference evidence="1" key="1">
    <citation type="journal article" date="2014" name="Front. Microbiol.">
        <title>High frequency of phylogenetically diverse reductive dehalogenase-homologous genes in deep subseafloor sedimentary metagenomes.</title>
        <authorList>
            <person name="Kawai M."/>
            <person name="Futagami T."/>
            <person name="Toyoda A."/>
            <person name="Takaki Y."/>
            <person name="Nishi S."/>
            <person name="Hori S."/>
            <person name="Arai W."/>
            <person name="Tsubouchi T."/>
            <person name="Morono Y."/>
            <person name="Uchiyama I."/>
            <person name="Ito T."/>
            <person name="Fujiyama A."/>
            <person name="Inagaki F."/>
            <person name="Takami H."/>
        </authorList>
    </citation>
    <scope>NUCLEOTIDE SEQUENCE</scope>
    <source>
        <strain evidence="1">Expedition CK06-06</strain>
    </source>
</reference>